<dbReference type="InterPro" id="IPR003203">
    <property type="entry name" value="CobU/CobP"/>
</dbReference>
<dbReference type="GO" id="GO:0009236">
    <property type="term" value="P:cobalamin biosynthetic process"/>
    <property type="evidence" value="ECO:0007669"/>
    <property type="project" value="UniProtKB-UniPathway"/>
</dbReference>
<evidence type="ECO:0000256" key="5">
    <source>
        <dbReference type="ARBA" id="ARBA00004692"/>
    </source>
</evidence>
<evidence type="ECO:0000256" key="9">
    <source>
        <dbReference type="ARBA" id="ARBA00012523"/>
    </source>
</evidence>
<keyword evidence="21" id="KW-1185">Reference proteome</keyword>
<feature type="binding site" evidence="19">
    <location>
        <position position="66"/>
    </location>
    <ligand>
        <name>GTP</name>
        <dbReference type="ChEBI" id="CHEBI:37565"/>
    </ligand>
</feature>
<comment type="catalytic activity">
    <reaction evidence="3">
        <text>adenosylcob(III)inamide + GTP = adenosylcob(III)inamide phosphate + GDP + H(+)</text>
        <dbReference type="Rhea" id="RHEA:15765"/>
        <dbReference type="ChEBI" id="CHEBI:2480"/>
        <dbReference type="ChEBI" id="CHEBI:15378"/>
        <dbReference type="ChEBI" id="CHEBI:37565"/>
        <dbReference type="ChEBI" id="CHEBI:58189"/>
        <dbReference type="ChEBI" id="CHEBI:58502"/>
        <dbReference type="EC" id="2.7.1.156"/>
    </reaction>
</comment>
<evidence type="ECO:0000256" key="15">
    <source>
        <dbReference type="ARBA" id="ARBA00023134"/>
    </source>
</evidence>
<comment type="function">
    <text evidence="4">Catalyzes ATP-dependent phosphorylation of adenosylcobinamide and addition of GMP to adenosylcobinamide phosphate.</text>
</comment>
<comment type="pathway">
    <text evidence="6">Cofactor biosynthesis; adenosylcobalamin biosynthesis; adenosylcobalamin from cob(II)yrinate a,c-diamide: step 5/7.</text>
</comment>
<evidence type="ECO:0000256" key="3">
    <source>
        <dbReference type="ARBA" id="ARBA00001522"/>
    </source>
</evidence>
<feature type="binding site" evidence="19">
    <location>
        <begin position="36"/>
        <end position="38"/>
    </location>
    <ligand>
        <name>GTP</name>
        <dbReference type="ChEBI" id="CHEBI:37565"/>
    </ligand>
</feature>
<evidence type="ECO:0000256" key="18">
    <source>
        <dbReference type="PIRSR" id="PIRSR006135-1"/>
    </source>
</evidence>
<keyword evidence="20" id="KW-0548">Nucleotidyltransferase</keyword>
<evidence type="ECO:0000256" key="8">
    <source>
        <dbReference type="ARBA" id="ARBA00012016"/>
    </source>
</evidence>
<dbReference type="PANTHER" id="PTHR34848:SF1">
    <property type="entry name" value="BIFUNCTIONAL ADENOSYLCOBALAMIN BIOSYNTHESIS PROTEIN COBU"/>
    <property type="match status" value="1"/>
</dbReference>
<keyword evidence="10" id="KW-0169">Cobalamin biosynthesis</keyword>
<keyword evidence="12 19" id="KW-0547">Nucleotide-binding</keyword>
<dbReference type="OrthoDB" id="9788370at2"/>
<evidence type="ECO:0000256" key="7">
    <source>
        <dbReference type="ARBA" id="ARBA00007490"/>
    </source>
</evidence>
<evidence type="ECO:0000256" key="17">
    <source>
        <dbReference type="ARBA" id="ARBA00030571"/>
    </source>
</evidence>
<evidence type="ECO:0000256" key="12">
    <source>
        <dbReference type="ARBA" id="ARBA00022741"/>
    </source>
</evidence>
<dbReference type="GO" id="GO:0005524">
    <property type="term" value="F:ATP binding"/>
    <property type="evidence" value="ECO:0007669"/>
    <property type="project" value="UniProtKB-KW"/>
</dbReference>
<dbReference type="PIRSF" id="PIRSF006135">
    <property type="entry name" value="CobU"/>
    <property type="match status" value="1"/>
</dbReference>
<evidence type="ECO:0000256" key="13">
    <source>
        <dbReference type="ARBA" id="ARBA00022777"/>
    </source>
</evidence>
<comment type="pathway">
    <text evidence="5">Cofactor biosynthesis; adenosylcobalamin biosynthesis; adenosylcobalamin from cob(II)yrinate a,c-diamide: step 6/7.</text>
</comment>
<comment type="similarity">
    <text evidence="7">Belongs to the CobU/CobP family.</text>
</comment>
<evidence type="ECO:0000256" key="2">
    <source>
        <dbReference type="ARBA" id="ARBA00000711"/>
    </source>
</evidence>
<organism evidence="20 21">
    <name type="scientific">Tessaracoccus antarcticus</name>
    <dbReference type="NCBI Taxonomy" id="2479848"/>
    <lineage>
        <taxon>Bacteria</taxon>
        <taxon>Bacillati</taxon>
        <taxon>Actinomycetota</taxon>
        <taxon>Actinomycetes</taxon>
        <taxon>Propionibacteriales</taxon>
        <taxon>Propionibacteriaceae</taxon>
        <taxon>Tessaracoccus</taxon>
    </lineage>
</organism>
<dbReference type="EC" id="2.7.1.156" evidence="8"/>
<keyword evidence="13 20" id="KW-0418">Kinase</keyword>
<dbReference type="Proteomes" id="UP000275256">
    <property type="component" value="Unassembled WGS sequence"/>
</dbReference>
<dbReference type="Pfam" id="PF02283">
    <property type="entry name" value="CobU"/>
    <property type="match status" value="1"/>
</dbReference>
<feature type="active site" description="GMP-histidine intermediate" evidence="18">
    <location>
        <position position="54"/>
    </location>
</feature>
<dbReference type="GO" id="GO:0043752">
    <property type="term" value="F:adenosylcobinamide kinase activity"/>
    <property type="evidence" value="ECO:0007669"/>
    <property type="project" value="UniProtKB-EC"/>
</dbReference>
<dbReference type="EC" id="2.7.7.62" evidence="9"/>
<evidence type="ECO:0000256" key="6">
    <source>
        <dbReference type="ARBA" id="ARBA00005159"/>
    </source>
</evidence>
<dbReference type="Gene3D" id="3.40.50.300">
    <property type="entry name" value="P-loop containing nucleotide triphosphate hydrolases"/>
    <property type="match status" value="1"/>
</dbReference>
<evidence type="ECO:0000313" key="21">
    <source>
        <dbReference type="Proteomes" id="UP000275256"/>
    </source>
</evidence>
<dbReference type="GO" id="GO:0005525">
    <property type="term" value="F:GTP binding"/>
    <property type="evidence" value="ECO:0007669"/>
    <property type="project" value="UniProtKB-KW"/>
</dbReference>
<dbReference type="UniPathway" id="UPA00148">
    <property type="reaction ID" value="UER00236"/>
</dbReference>
<evidence type="ECO:0000256" key="16">
    <source>
        <dbReference type="ARBA" id="ARBA00029570"/>
    </source>
</evidence>
<comment type="catalytic activity">
    <reaction evidence="2">
        <text>adenosylcob(III)inamide phosphate + GTP + H(+) = adenosylcob(III)inamide-GDP + diphosphate</text>
        <dbReference type="Rhea" id="RHEA:22712"/>
        <dbReference type="ChEBI" id="CHEBI:15378"/>
        <dbReference type="ChEBI" id="CHEBI:33019"/>
        <dbReference type="ChEBI" id="CHEBI:37565"/>
        <dbReference type="ChEBI" id="CHEBI:58502"/>
        <dbReference type="ChEBI" id="CHEBI:60487"/>
        <dbReference type="EC" id="2.7.7.62"/>
    </reaction>
</comment>
<feature type="binding site" evidence="19">
    <location>
        <begin position="55"/>
        <end position="58"/>
    </location>
    <ligand>
        <name>GTP</name>
        <dbReference type="ChEBI" id="CHEBI:37565"/>
    </ligand>
</feature>
<dbReference type="CDD" id="cd00544">
    <property type="entry name" value="CobU"/>
    <property type="match status" value="1"/>
</dbReference>
<evidence type="ECO:0000256" key="14">
    <source>
        <dbReference type="ARBA" id="ARBA00022840"/>
    </source>
</evidence>
<evidence type="ECO:0000256" key="11">
    <source>
        <dbReference type="ARBA" id="ARBA00022679"/>
    </source>
</evidence>
<sequence>MERGHGTALVLGGARSGKSSWAEAQLRDRTVVDYVATSLVDDDDPEWQDRVALHRSRRPGSWRTLETLDVAAVVRDPDEAPVLVDCLALWLSRTLDDVDAWQADEAVWRPALEQRVDDLVDALGTTSREVILVSNEVGSGVVPATASGRMYRDELGRLNARVAAACDELWLCVGGFGRRWR</sequence>
<feature type="binding site" evidence="19">
    <location>
        <begin position="12"/>
        <end position="19"/>
    </location>
    <ligand>
        <name>GTP</name>
        <dbReference type="ChEBI" id="CHEBI:37565"/>
    </ligand>
</feature>
<evidence type="ECO:0000256" key="10">
    <source>
        <dbReference type="ARBA" id="ARBA00022573"/>
    </source>
</evidence>
<dbReference type="GO" id="GO:0008820">
    <property type="term" value="F:cobinamide phosphate guanylyltransferase activity"/>
    <property type="evidence" value="ECO:0007669"/>
    <property type="project" value="UniProtKB-EC"/>
</dbReference>
<comment type="catalytic activity">
    <reaction evidence="1">
        <text>adenosylcob(III)inamide + ATP = adenosylcob(III)inamide phosphate + ADP + H(+)</text>
        <dbReference type="Rhea" id="RHEA:15769"/>
        <dbReference type="ChEBI" id="CHEBI:2480"/>
        <dbReference type="ChEBI" id="CHEBI:15378"/>
        <dbReference type="ChEBI" id="CHEBI:30616"/>
        <dbReference type="ChEBI" id="CHEBI:58502"/>
        <dbReference type="ChEBI" id="CHEBI:456216"/>
        <dbReference type="EC" id="2.7.1.156"/>
    </reaction>
</comment>
<keyword evidence="11 20" id="KW-0808">Transferase</keyword>
<keyword evidence="14" id="KW-0067">ATP-binding</keyword>
<proteinExistence type="inferred from homology"/>
<name>A0A3M0GYT1_9ACTN</name>
<dbReference type="AlphaFoldDB" id="A0A3M0GYT1"/>
<evidence type="ECO:0000256" key="4">
    <source>
        <dbReference type="ARBA" id="ARBA00003889"/>
    </source>
</evidence>
<dbReference type="NCBIfam" id="NF004469">
    <property type="entry name" value="PRK05800.1"/>
    <property type="match status" value="1"/>
</dbReference>
<reference evidence="20 21" key="1">
    <citation type="submission" date="2018-10" db="EMBL/GenBank/DDBJ databases">
        <title>Tessaracoccus antarcticuss sp. nov., isolated from sediment.</title>
        <authorList>
            <person name="Zhou L.Y."/>
            <person name="Du Z.J."/>
        </authorList>
    </citation>
    <scope>NUCLEOTIDE SEQUENCE [LARGE SCALE GENOMIC DNA]</scope>
    <source>
        <strain evidence="20 21">JDX10</strain>
    </source>
</reference>
<evidence type="ECO:0000256" key="19">
    <source>
        <dbReference type="PIRSR" id="PIRSR006135-2"/>
    </source>
</evidence>
<gene>
    <name evidence="20" type="ORF">EAX62_04485</name>
</gene>
<dbReference type="EMBL" id="REFW01000001">
    <property type="protein sequence ID" value="RMB62466.1"/>
    <property type="molecule type" value="Genomic_DNA"/>
</dbReference>
<comment type="caution">
    <text evidence="20">The sequence shown here is derived from an EMBL/GenBank/DDBJ whole genome shotgun (WGS) entry which is preliminary data.</text>
</comment>
<feature type="binding site" evidence="19">
    <location>
        <position position="85"/>
    </location>
    <ligand>
        <name>GTP</name>
        <dbReference type="ChEBI" id="CHEBI:37565"/>
    </ligand>
</feature>
<accession>A0A3M0GYT1</accession>
<dbReference type="InterPro" id="IPR027417">
    <property type="entry name" value="P-loop_NTPase"/>
</dbReference>
<dbReference type="PANTHER" id="PTHR34848">
    <property type="match status" value="1"/>
</dbReference>
<dbReference type="SUPFAM" id="SSF52540">
    <property type="entry name" value="P-loop containing nucleoside triphosphate hydrolases"/>
    <property type="match status" value="1"/>
</dbReference>
<evidence type="ECO:0000256" key="1">
    <source>
        <dbReference type="ARBA" id="ARBA00000312"/>
    </source>
</evidence>
<keyword evidence="15 19" id="KW-0342">GTP-binding</keyword>
<evidence type="ECO:0000313" key="20">
    <source>
        <dbReference type="EMBL" id="RMB62466.1"/>
    </source>
</evidence>
<protein>
    <recommendedName>
        <fullName evidence="16">Adenosylcobinamide kinase</fullName>
        <ecNumber evidence="8">2.7.1.156</ecNumber>
        <ecNumber evidence="9">2.7.7.62</ecNumber>
    </recommendedName>
    <alternativeName>
        <fullName evidence="17">Adenosylcobinamide-phosphate guanylyltransferase</fullName>
    </alternativeName>
</protein>